<dbReference type="AlphaFoldDB" id="A0A179S8E6"/>
<evidence type="ECO:0000313" key="1">
    <source>
        <dbReference type="EMBL" id="OAS22549.1"/>
    </source>
</evidence>
<organism evidence="1 2">
    <name type="scientific">Methylobacterium platani</name>
    <dbReference type="NCBI Taxonomy" id="427683"/>
    <lineage>
        <taxon>Bacteria</taxon>
        <taxon>Pseudomonadati</taxon>
        <taxon>Pseudomonadota</taxon>
        <taxon>Alphaproteobacteria</taxon>
        <taxon>Hyphomicrobiales</taxon>
        <taxon>Methylobacteriaceae</taxon>
        <taxon>Methylobacterium</taxon>
    </lineage>
</organism>
<evidence type="ECO:0000313" key="2">
    <source>
        <dbReference type="Proteomes" id="UP000078316"/>
    </source>
</evidence>
<dbReference type="Proteomes" id="UP000078316">
    <property type="component" value="Unassembled WGS sequence"/>
</dbReference>
<comment type="caution">
    <text evidence="1">The sequence shown here is derived from an EMBL/GenBank/DDBJ whole genome shotgun (WGS) entry which is preliminary data.</text>
</comment>
<dbReference type="RefSeq" id="WP_053082206.1">
    <property type="nucleotide sequence ID" value="NZ_LWHQ01000038.1"/>
</dbReference>
<dbReference type="EMBL" id="LWHQ01000038">
    <property type="protein sequence ID" value="OAS22549.1"/>
    <property type="molecule type" value="Genomic_DNA"/>
</dbReference>
<sequence length="137" mass="15357">MSDYTQISPAAVTAAFECAKGSYQRAVLNGYEAWSGSTLTGRAARYGGKYRTSREELLARLEAHPELAVEERHARRRTVAIVTRQEAAAAGGAYAFIEAEAERQRIEQERADDEAQRLAFLQRLEDHRRDMLALAEI</sequence>
<dbReference type="OrthoDB" id="8025156at2"/>
<protein>
    <submittedName>
        <fullName evidence="1">Uncharacterized protein</fullName>
    </submittedName>
</protein>
<reference evidence="1 2" key="1">
    <citation type="submission" date="2016-04" db="EMBL/GenBank/DDBJ databases">
        <authorList>
            <person name="Evans L.H."/>
            <person name="Alamgir A."/>
            <person name="Owens N."/>
            <person name="Weber N.D."/>
            <person name="Virtaneva K."/>
            <person name="Barbian K."/>
            <person name="Babar A."/>
            <person name="Rosenke K."/>
        </authorList>
    </citation>
    <scope>NUCLEOTIDE SEQUENCE [LARGE SCALE GENOMIC DNA]</scope>
    <source>
        <strain evidence="1 2">PMB02</strain>
    </source>
</reference>
<dbReference type="STRING" id="427683.A5481_19340"/>
<proteinExistence type="predicted"/>
<gene>
    <name evidence="1" type="ORF">A5481_19340</name>
</gene>
<accession>A0A179S8E6</accession>
<name>A0A179S8E6_9HYPH</name>